<feature type="domain" description="C2 DOCK-type" evidence="4">
    <location>
        <begin position="1070"/>
        <end position="1266"/>
    </location>
</feature>
<evidence type="ECO:0000313" key="6">
    <source>
        <dbReference type="EMBL" id="KAF8570558.1"/>
    </source>
</evidence>
<dbReference type="InterPro" id="IPR026791">
    <property type="entry name" value="DOCK"/>
</dbReference>
<sequence>MTEKRKFTQHILPSTKKLRDNDRDFVKPDILCSKFGWGSCIPEPVEYEGFITKNKISIASDPHRELLLCPTDDIKLIRLPKSHRIANAGTPPDAFKSDVFAFNPLGRHSVNFLATGEWICVQQASVLLRGHYWKLPRISSVQKLLGPLSDYWFSVDQCDQSIAESCSGMSVKHSPIHPSTYRPWTTAVMPTRSRQPTLDSTGQNGEFNRTTEGSSSAEVLQVSRLRGLRVKSRSMMNGRTDTLSSMNDAPTDGNVVDQICASGDKPVVAPKTYVECPLAIGTREMYASYLRMREGFLASGQERALQTTTETRMTLKPYCLRQLRADELSGRLNTVDRPRQSLDSSVPRMMQRKSTDQHLHAGMHVIAPLGWRAFSHERPEDCEQRNVIFLDTIDTVHAIGDRWLKLDRIPANQRSQVVKPGCPSTELFLYFDESVGGVDKRQVWLQIIQDAINAERSRQLLGYQRSFEYKCYTTRSGPDFQATTDQVDRSSHEQSDEEFVALASIRNALQRYAQETEFLISHQRQKNRLRLITIHPEVRYTYELSTVAAEERSRLKWASHSAFVHRANSLGRVIDSRTSARLNGYSVSKELADSTVSPPTSLMPFPDRTDQLCARRFLVTCLELKSRVQAAVDNPTESVTQLDNPEPYFVTMFLLNTADGRRVSEDFHWNPNTSLIEAMIPAELYRQLAWTNGTSPNESKPPTTDNMPAVGCGSPTVVHTQAVVNRPALGPIRPGRGHAPPPPISPKPIITPHGTKTPLQPGKLAQCRSALFSVPTNLSSIGAIYLVIRVDKVLNGMVGTAVDRYTKAAQLTSGGGSGPLGTNNETENKLATALYRSMITYCRHLGRYRMPFAWGARSLCSRSHSIPLFKADPNKLSEGSFVHLVQSLARLSESGATLGPLSNGEKRATLTSAFPPTWDSVSREEPTVDSIERSLKTQSVPIRLELAVSELVEQPDDSSTHSLHDLSILSGHSVGSLHRVPQLTSAQQQPLSVPGKSNRDSFVSTSSAGAGGGYVTVHSTDTLRSSSSRISSSRTNSLDRPRSPGQIDSGIAVGRTSGAICEPVPVSSFSNTLYVLPKSLNLAVKHNFVRARNLSCFIELRSSDDLRPSSALKVFHTRPSSRQPEFDSWFNTAVIYHEASPHFADTAKLCLPLNLTPSHHLLFRFYHVSVDTAGSLTVRDRPMGKKPLESSTGYAWLPLLGTDGNINTGLFQLPIAPEIQPGYLQLRSCTARSGLPPPTSNNAVDMTSMNWLENGKPLFTIQLDCLSAIYTHDPSLSRFFRACGELLDRILTLPSHSTTPGSKSKANRVTFREDLVEQVVTSSGNTSDQLRGSGRFRSENSACVLHLCNAIKSLLLIDHCALARFLPALFNQFMEIILIGAASGHRLSDVQSVTHDSSVVGTGGDTGLLWFDPVGKSHSGGMPNDLLKTAMGTMSMLISELNSSCPFNKDNWSMPKASEATQNRERVIGGSDNIRHPLLKAYVKYAFDATTLTTECLAIYSEKSSPEQQPPNNSSGRKLHGPLPIPLYHALVRSLVLLLADLNCARHILIHLFTNLWFPFALIVKSMTQYLCTSQKIKTDRHGESRFTTVFCDDLTLLVRLIGARVSSSSSASQPHATACRLSTGSGLDRRTGLSLSTVGHPTSSGGVALETVQLTSCRISSTSLPLNVTDNNPSRQGATLVSSVCDFPSSDPSFQRHGDTVAQHSTTITTPEYLIAQTSRSGSLGNAVNGLDVLAVTARFLCHLFNLMDRGYVMKRVRDLLMFLEIAPRMSVEEIDHLNELRFQLLNCLSQHEFFIQLNLPILVSNQGTADWVDTTLAVLHDFESRPTYELRLTERFLQEHFLIGTILSGVACLLAGCVDTGGWAVGNTASHLYRQPLSLLRNLLAKHSLDPRYAGSRPCQARIAALYLPLVSLVLENPHVLGPPGEALKAAVIAAAARGEFCEPSISDASSSISASDWIRNKRGTDTSSKQAGSSMPPSRPRSIVSDLSLETLAGGTSMRSASSSGSLSTSNGSDGSISCKTEASASTNHSSVAYLTQDDKVAPHILNRIAGVPIRRTQWRDKGSQAPRSPKDLNAQLDRVELTSENGRAISSSHTGSTVTLTEAEEDPDGTETSILPNPISRSRLYSNKGEEFDNIRMVDDGAEQDWSNQVFALAGVLPTTQTPHPSIPCLDTEKLHSSTKDQLDASRTHSLHSSSTLKDSTTVMTTGPPTQMHQHRLPTGYLPAANLGPRRLTDKSQRELFICLLHILSTVTEEHVIALYRGFSEQERIYFLQILNYAIQHLRYRGKKCIQKYEHISRSGVGRGATIHPHSHGVNKRFGSTNRYRCGVDELDDKQSTALGQSTDFKVLLEANLATESGLIVLDLLQTFHNVFKQELESCKPTDPIFKGILDVYMALLVHNPSDHLIRHTFAALRMFVTRYSKVLFSASTDVLNAVCMVGLRCANECLPRSNPPVPSSGQIDEATTPSGITVSSHIRLEACGFLYKLWKSSFETFGTSGLHRVHLQTIIAVSKLVTEIGSGFDISLSILHSLVDADMRRSSTSGVTDVTKFWTVPNNRDLFLDEVKDLIRRIRTVLTATVEMRLHNDDHERLVDLQYCLAKSYSSNPALRRTWLDELAELHKNSNSLAEFAMVKLHIAALIAEYLKRRGEFHLGCGAFSAISSNIHQEESGLSADAVLLELPYTQVRLVLRFIPDDLLKAIDEAANALEKSRLYEAIRSVYDLVVPVYEARQDFVALSRVYHHIGLAYEKIGNREASEIRLFAAYFRVTFYGCLFESLAGKSFIYRANACQRLSGMCTELLNLYRSKYGTDNVELMMDYAFNRDTLDPNKAYIQVTYVEPYKDSNTPIDRPLTAYEKHHDIRRFMFETPFVLQPGLSTTASLLTTGPKRSDDLSLQWKRRTILTTEATFPHLRRRLEVVDMQETDLCPIDAAIDAISCKNQELRTYIDRVPMSSTSTNSRSGVTQQRIRAQPETNTQSGSREPTNIPFLMDMHLQGALLTTVNAGPMAYAEAFLKLENQINFPSEKVARLRELFFEFLTICLVLLTRHHPLMCDPVRKKYSAMRQSLDRYRVELSNLLKEEITIDEKRLIIGPKSATIESYESTKTTDPMFHEC</sequence>
<dbReference type="InterPro" id="IPR027007">
    <property type="entry name" value="C2_DOCK-type_domain"/>
</dbReference>
<feature type="region of interest" description="Disordered" evidence="3">
    <location>
        <begin position="1959"/>
        <end position="2025"/>
    </location>
</feature>
<feature type="compositionally biased region" description="Polar residues" evidence="3">
    <location>
        <begin position="2114"/>
        <end position="2125"/>
    </location>
</feature>
<dbReference type="EMBL" id="JTDF01001053">
    <property type="protein sequence ID" value="KAF8570558.1"/>
    <property type="molecule type" value="Genomic_DNA"/>
</dbReference>
<feature type="compositionally biased region" description="Polar residues" evidence="3">
    <location>
        <begin position="2092"/>
        <end position="2104"/>
    </location>
</feature>
<comment type="similarity">
    <text evidence="2">Belongs to the DOCK family.</text>
</comment>
<dbReference type="Pfam" id="PF11878">
    <property type="entry name" value="DOCK_C-D_N"/>
    <property type="match status" value="1"/>
</dbReference>
<name>A0A8T0DTZ2_9TREM</name>
<dbReference type="Proteomes" id="UP000699462">
    <property type="component" value="Unassembled WGS sequence"/>
</dbReference>
<dbReference type="InterPro" id="IPR046773">
    <property type="entry name" value="DOCKER_Lobe_C"/>
</dbReference>
<dbReference type="InterPro" id="IPR043162">
    <property type="entry name" value="DOCK_C_lobe_C"/>
</dbReference>
<dbReference type="InterPro" id="IPR027357">
    <property type="entry name" value="DOCKER_dom"/>
</dbReference>
<feature type="compositionally biased region" description="Polar residues" evidence="3">
    <location>
        <begin position="1968"/>
        <end position="1979"/>
    </location>
</feature>
<evidence type="ECO:0000313" key="7">
    <source>
        <dbReference type="Proteomes" id="UP000699462"/>
    </source>
</evidence>
<dbReference type="InterPro" id="IPR021816">
    <property type="entry name" value="DOCK_C/D_N"/>
</dbReference>
<dbReference type="InterPro" id="IPR046770">
    <property type="entry name" value="DOCKER_Lobe_B"/>
</dbReference>
<feature type="region of interest" description="Disordered" evidence="3">
    <location>
        <begin position="2954"/>
        <end position="2985"/>
    </location>
</feature>
<protein>
    <submittedName>
        <fullName evidence="6">Uncharacterized protein</fullName>
    </submittedName>
</protein>
<dbReference type="InterPro" id="IPR046769">
    <property type="entry name" value="DOCKER_Lobe_A"/>
</dbReference>
<dbReference type="GO" id="GO:0005085">
    <property type="term" value="F:guanyl-nucleotide exchange factor activity"/>
    <property type="evidence" value="ECO:0007669"/>
    <property type="project" value="UniProtKB-KW"/>
</dbReference>
<feature type="region of interest" description="Disordered" evidence="3">
    <location>
        <begin position="982"/>
        <end position="1051"/>
    </location>
</feature>
<dbReference type="InterPro" id="IPR035892">
    <property type="entry name" value="C2_domain_sf"/>
</dbReference>
<dbReference type="Pfam" id="PF14429">
    <property type="entry name" value="DOCK-C2"/>
    <property type="match status" value="1"/>
</dbReference>
<dbReference type="Gene3D" id="2.60.40.150">
    <property type="entry name" value="C2 domain"/>
    <property type="match status" value="1"/>
</dbReference>
<dbReference type="InterPro" id="IPR043161">
    <property type="entry name" value="DOCK_C_lobe_A"/>
</dbReference>
<feature type="compositionally biased region" description="Polar residues" evidence="3">
    <location>
        <begin position="192"/>
        <end position="218"/>
    </location>
</feature>
<dbReference type="GO" id="GO:0007264">
    <property type="term" value="P:small GTPase-mediated signal transduction"/>
    <property type="evidence" value="ECO:0007669"/>
    <property type="project" value="InterPro"/>
</dbReference>
<evidence type="ECO:0000259" key="5">
    <source>
        <dbReference type="PROSITE" id="PS51651"/>
    </source>
</evidence>
<feature type="compositionally biased region" description="Polar residues" evidence="3">
    <location>
        <begin position="2207"/>
        <end position="2216"/>
    </location>
</feature>
<feature type="domain" description="DOCKER" evidence="5">
    <location>
        <begin position="2604"/>
        <end position="3086"/>
    </location>
</feature>
<dbReference type="PANTHER" id="PTHR23317">
    <property type="entry name" value="DEDICATOR OF CYTOKINESIS DOCK"/>
    <property type="match status" value="1"/>
</dbReference>
<comment type="caution">
    <text evidence="6">The sequence shown here is derived from an EMBL/GenBank/DDBJ whole genome shotgun (WGS) entry which is preliminary data.</text>
</comment>
<feature type="region of interest" description="Disordered" evidence="3">
    <location>
        <begin position="2182"/>
        <end position="2220"/>
    </location>
</feature>
<keyword evidence="7" id="KW-1185">Reference proteome</keyword>
<evidence type="ECO:0000256" key="3">
    <source>
        <dbReference type="SAM" id="MobiDB-lite"/>
    </source>
</evidence>
<dbReference type="OrthoDB" id="47328at2759"/>
<dbReference type="Gene3D" id="1.25.40.410">
    <property type="match status" value="1"/>
</dbReference>
<proteinExistence type="inferred from homology"/>
<dbReference type="PROSITE" id="PS51650">
    <property type="entry name" value="C2_DOCK"/>
    <property type="match status" value="1"/>
</dbReference>
<evidence type="ECO:0000256" key="2">
    <source>
        <dbReference type="PROSITE-ProRule" id="PRU00983"/>
    </source>
</evidence>
<dbReference type="Pfam" id="PF06920">
    <property type="entry name" value="DHR-2_Lobe_A"/>
    <property type="match status" value="1"/>
</dbReference>
<dbReference type="Pfam" id="PF20422">
    <property type="entry name" value="DHR-2_Lobe_B"/>
    <property type="match status" value="1"/>
</dbReference>
<gene>
    <name evidence="6" type="ORF">P879_00401</name>
</gene>
<organism evidence="6 7">
    <name type="scientific">Paragonimus westermani</name>
    <dbReference type="NCBI Taxonomy" id="34504"/>
    <lineage>
        <taxon>Eukaryota</taxon>
        <taxon>Metazoa</taxon>
        <taxon>Spiralia</taxon>
        <taxon>Lophotrochozoa</taxon>
        <taxon>Platyhelminthes</taxon>
        <taxon>Trematoda</taxon>
        <taxon>Digenea</taxon>
        <taxon>Plagiorchiida</taxon>
        <taxon>Troglotremata</taxon>
        <taxon>Troglotrematidae</taxon>
        <taxon>Paragonimus</taxon>
    </lineage>
</organism>
<dbReference type="PROSITE" id="PS51651">
    <property type="entry name" value="DOCKER"/>
    <property type="match status" value="1"/>
</dbReference>
<feature type="compositionally biased region" description="Low complexity" evidence="3">
    <location>
        <begin position="1997"/>
        <end position="2021"/>
    </location>
</feature>
<reference evidence="6 7" key="1">
    <citation type="submission" date="2019-07" db="EMBL/GenBank/DDBJ databases">
        <title>Annotation for the trematode Paragonimus westermani.</title>
        <authorList>
            <person name="Choi Y.-J."/>
        </authorList>
    </citation>
    <scope>NUCLEOTIDE SEQUENCE [LARGE SCALE GENOMIC DNA]</scope>
    <source>
        <strain evidence="6">180907_Pwestermani</strain>
    </source>
</reference>
<feature type="compositionally biased region" description="Basic and acidic residues" evidence="3">
    <location>
        <begin position="2182"/>
        <end position="2191"/>
    </location>
</feature>
<dbReference type="Gene3D" id="1.20.58.740">
    <property type="match status" value="1"/>
</dbReference>
<feature type="compositionally biased region" description="Low complexity" evidence="3">
    <location>
        <begin position="1019"/>
        <end position="1036"/>
    </location>
</feature>
<feature type="region of interest" description="Disordered" evidence="3">
    <location>
        <begin position="191"/>
        <end position="218"/>
    </location>
</feature>
<evidence type="ECO:0000256" key="1">
    <source>
        <dbReference type="ARBA" id="ARBA00022658"/>
    </source>
</evidence>
<dbReference type="PANTHER" id="PTHR23317:SF26">
    <property type="entry name" value="ZIZIMIN, ISOFORM K"/>
    <property type="match status" value="1"/>
</dbReference>
<dbReference type="Pfam" id="PF20421">
    <property type="entry name" value="DHR-2_Lobe_C"/>
    <property type="match status" value="1"/>
</dbReference>
<feature type="compositionally biased region" description="Low complexity" evidence="3">
    <location>
        <begin position="2195"/>
        <end position="2206"/>
    </location>
</feature>
<accession>A0A8T0DTZ2</accession>
<feature type="compositionally biased region" description="Polar residues" evidence="3">
    <location>
        <begin position="2955"/>
        <end position="2985"/>
    </location>
</feature>
<keyword evidence="1" id="KW-0344">Guanine-nucleotide releasing factor</keyword>
<feature type="region of interest" description="Disordered" evidence="3">
    <location>
        <begin position="2092"/>
        <end position="2125"/>
    </location>
</feature>
<evidence type="ECO:0000259" key="4">
    <source>
        <dbReference type="PROSITE" id="PS51650"/>
    </source>
</evidence>
<feature type="compositionally biased region" description="Polar residues" evidence="3">
    <location>
        <begin position="982"/>
        <end position="991"/>
    </location>
</feature>